<organism evidence="2 3">
    <name type="scientific">Portunus trituberculatus</name>
    <name type="common">Swimming crab</name>
    <name type="synonym">Neptunus trituberculatus</name>
    <dbReference type="NCBI Taxonomy" id="210409"/>
    <lineage>
        <taxon>Eukaryota</taxon>
        <taxon>Metazoa</taxon>
        <taxon>Ecdysozoa</taxon>
        <taxon>Arthropoda</taxon>
        <taxon>Crustacea</taxon>
        <taxon>Multicrustacea</taxon>
        <taxon>Malacostraca</taxon>
        <taxon>Eumalacostraca</taxon>
        <taxon>Eucarida</taxon>
        <taxon>Decapoda</taxon>
        <taxon>Pleocyemata</taxon>
        <taxon>Brachyura</taxon>
        <taxon>Eubrachyura</taxon>
        <taxon>Portunoidea</taxon>
        <taxon>Portunidae</taxon>
        <taxon>Portuninae</taxon>
        <taxon>Portunus</taxon>
    </lineage>
</organism>
<proteinExistence type="predicted"/>
<evidence type="ECO:0000313" key="2">
    <source>
        <dbReference type="EMBL" id="MPC68741.1"/>
    </source>
</evidence>
<keyword evidence="3" id="KW-1185">Reference proteome</keyword>
<reference evidence="2 3" key="1">
    <citation type="submission" date="2019-05" db="EMBL/GenBank/DDBJ databases">
        <title>Another draft genome of Portunus trituberculatus and its Hox gene families provides insights of decapod evolution.</title>
        <authorList>
            <person name="Jeong J.-H."/>
            <person name="Song I."/>
            <person name="Kim S."/>
            <person name="Choi T."/>
            <person name="Kim D."/>
            <person name="Ryu S."/>
            <person name="Kim W."/>
        </authorList>
    </citation>
    <scope>NUCLEOTIDE SEQUENCE [LARGE SCALE GENOMIC DNA]</scope>
    <source>
        <tissue evidence="2">Muscle</tissue>
    </source>
</reference>
<evidence type="ECO:0000256" key="1">
    <source>
        <dbReference type="SAM" id="MobiDB-lite"/>
    </source>
</evidence>
<feature type="region of interest" description="Disordered" evidence="1">
    <location>
        <begin position="1"/>
        <end position="55"/>
    </location>
</feature>
<sequence>MANFPFLSAEQRTVVPSKRCPAQNTPTSKDSGRPGYGWYDKNGAHHQGSEENNVV</sequence>
<evidence type="ECO:0000313" key="3">
    <source>
        <dbReference type="Proteomes" id="UP000324222"/>
    </source>
</evidence>
<comment type="caution">
    <text evidence="2">The sequence shown here is derived from an EMBL/GenBank/DDBJ whole genome shotgun (WGS) entry which is preliminary data.</text>
</comment>
<gene>
    <name evidence="2" type="ORF">E2C01_062949</name>
</gene>
<name>A0A5B7H7X3_PORTR</name>
<dbReference type="EMBL" id="VSRR010028306">
    <property type="protein sequence ID" value="MPC68741.1"/>
    <property type="molecule type" value="Genomic_DNA"/>
</dbReference>
<dbReference type="AlphaFoldDB" id="A0A5B7H7X3"/>
<accession>A0A5B7H7X3</accession>
<protein>
    <submittedName>
        <fullName evidence="2">Uncharacterized protein</fullName>
    </submittedName>
</protein>
<dbReference type="Proteomes" id="UP000324222">
    <property type="component" value="Unassembled WGS sequence"/>
</dbReference>